<evidence type="ECO:0000313" key="3">
    <source>
        <dbReference type="Proteomes" id="UP000192907"/>
    </source>
</evidence>
<proteinExistence type="predicted"/>
<dbReference type="PROSITE" id="PS51257">
    <property type="entry name" value="PROKAR_LIPOPROTEIN"/>
    <property type="match status" value="1"/>
</dbReference>
<dbReference type="RefSeq" id="WP_132316628.1">
    <property type="nucleotide sequence ID" value="NZ_FWZT01000004.1"/>
</dbReference>
<name>A0A1Y6BEX7_9BACT</name>
<reference evidence="3" key="1">
    <citation type="submission" date="2017-04" db="EMBL/GenBank/DDBJ databases">
        <authorList>
            <person name="Varghese N."/>
            <person name="Submissions S."/>
        </authorList>
    </citation>
    <scope>NUCLEOTIDE SEQUENCE [LARGE SCALE GENOMIC DNA]</scope>
    <source>
        <strain evidence="3">RKEM611</strain>
    </source>
</reference>
<dbReference type="AlphaFoldDB" id="A0A1Y6BEX7"/>
<sequence length="297" mass="32615">MKTKLISLTVAAVVFTACNKKPNNDPQVQTPQEEKKEDATKPLPPSFEEAVVKKEDTVKKPEVKTPETTEETTEETTPVESGSEPTEPTEEEILAGINIDGYYSFCYKFGADYIIENWSLMADGTGSISTYRGADCNLADTYDSTISITHQLNAIEGVPALRLFHDNGVYIAEYRFTVSNYEATGFTASANSVRSYEVKKVDLTGRYKFDDGAGYTEIVSFGGDNQIFVKGDHPVQGSYSYKGTFNIKTANAGTENEYKYLALSVSGLPESVRVSFSGDRMSIVWDDAVGAVTYSKL</sequence>
<dbReference type="Proteomes" id="UP000192907">
    <property type="component" value="Unassembled WGS sequence"/>
</dbReference>
<gene>
    <name evidence="2" type="ORF">SAMN06296036_104219</name>
</gene>
<evidence type="ECO:0000313" key="2">
    <source>
        <dbReference type="EMBL" id="SMF07496.1"/>
    </source>
</evidence>
<feature type="compositionally biased region" description="Basic and acidic residues" evidence="1">
    <location>
        <begin position="50"/>
        <end position="67"/>
    </location>
</feature>
<dbReference type="STRING" id="1513793.SAMN06296036_104219"/>
<dbReference type="EMBL" id="FWZT01000004">
    <property type="protein sequence ID" value="SMF07496.1"/>
    <property type="molecule type" value="Genomic_DNA"/>
</dbReference>
<feature type="compositionally biased region" description="Low complexity" evidence="1">
    <location>
        <begin position="75"/>
        <end position="86"/>
    </location>
</feature>
<keyword evidence="3" id="KW-1185">Reference proteome</keyword>
<feature type="region of interest" description="Disordered" evidence="1">
    <location>
        <begin position="19"/>
        <end position="89"/>
    </location>
</feature>
<accession>A0A1Y6BEX7</accession>
<evidence type="ECO:0000256" key="1">
    <source>
        <dbReference type="SAM" id="MobiDB-lite"/>
    </source>
</evidence>
<evidence type="ECO:0008006" key="4">
    <source>
        <dbReference type="Google" id="ProtNLM"/>
    </source>
</evidence>
<protein>
    <recommendedName>
        <fullName evidence="4">Lipoprotein</fullName>
    </recommendedName>
</protein>
<organism evidence="2 3">
    <name type="scientific">Pseudobacteriovorax antillogorgiicola</name>
    <dbReference type="NCBI Taxonomy" id="1513793"/>
    <lineage>
        <taxon>Bacteria</taxon>
        <taxon>Pseudomonadati</taxon>
        <taxon>Bdellovibrionota</taxon>
        <taxon>Oligoflexia</taxon>
        <taxon>Oligoflexales</taxon>
        <taxon>Pseudobacteriovoracaceae</taxon>
        <taxon>Pseudobacteriovorax</taxon>
    </lineage>
</organism>